<dbReference type="EMBL" id="OY882864">
    <property type="protein sequence ID" value="CAK6447240.1"/>
    <property type="molecule type" value="Genomic_DNA"/>
</dbReference>
<keyword evidence="2" id="KW-1185">Reference proteome</keyword>
<gene>
    <name evidence="1" type="ORF">MPIPNATIZW_LOCUS15546</name>
</gene>
<proteinExistence type="predicted"/>
<sequence length="117" mass="12438">MSPEAEGPGDCHLPWSPRVPRYPHSNSGAWWEGLATWALGSPANGQEGLAVGLRAWIYPRAWWPVSSQCVPTSSWVETEVGSRHGSSKHTPTECHLDPSRAQQLGEAAVVAAAAVGG</sequence>
<reference evidence="1" key="1">
    <citation type="submission" date="2023-12" db="EMBL/GenBank/DDBJ databases">
        <authorList>
            <person name="Brown T."/>
        </authorList>
    </citation>
    <scope>NUCLEOTIDE SEQUENCE</scope>
</reference>
<evidence type="ECO:0000313" key="1">
    <source>
        <dbReference type="EMBL" id="CAK6447240.1"/>
    </source>
</evidence>
<name>A0ABP0A9Q2_PIPNA</name>
<organism evidence="1 2">
    <name type="scientific">Pipistrellus nathusii</name>
    <name type="common">Nathusius' pipistrelle</name>
    <dbReference type="NCBI Taxonomy" id="59473"/>
    <lineage>
        <taxon>Eukaryota</taxon>
        <taxon>Metazoa</taxon>
        <taxon>Chordata</taxon>
        <taxon>Craniata</taxon>
        <taxon>Vertebrata</taxon>
        <taxon>Euteleostomi</taxon>
        <taxon>Mammalia</taxon>
        <taxon>Eutheria</taxon>
        <taxon>Laurasiatheria</taxon>
        <taxon>Chiroptera</taxon>
        <taxon>Yangochiroptera</taxon>
        <taxon>Vespertilionidae</taxon>
        <taxon>Pipistrellus</taxon>
    </lineage>
</organism>
<evidence type="ECO:0000313" key="2">
    <source>
        <dbReference type="Proteomes" id="UP001314169"/>
    </source>
</evidence>
<protein>
    <submittedName>
        <fullName evidence="1">Uncharacterized protein</fullName>
    </submittedName>
</protein>
<accession>A0ABP0A9Q2</accession>
<dbReference type="Proteomes" id="UP001314169">
    <property type="component" value="Chromosome 7"/>
</dbReference>